<evidence type="ECO:0000313" key="1">
    <source>
        <dbReference type="EMBL" id="CAK8677144.1"/>
    </source>
</evidence>
<dbReference type="EMBL" id="CAWYQH010000042">
    <property type="protein sequence ID" value="CAK8677144.1"/>
    <property type="molecule type" value="Genomic_DNA"/>
</dbReference>
<comment type="caution">
    <text evidence="1">The sequence shown here is derived from an EMBL/GenBank/DDBJ whole genome shotgun (WGS) entry which is preliminary data.</text>
</comment>
<keyword evidence="2" id="KW-1185">Reference proteome</keyword>
<gene>
    <name evidence="1" type="ORF">CVLEPA_LOCUS6546</name>
</gene>
<protein>
    <submittedName>
        <fullName evidence="1">Uncharacterized protein</fullName>
    </submittedName>
</protein>
<sequence>MHRKPLVLLGALPKPLFRHKAASCNRPGIVFSKWLPVGSVFENTNDEKAGRKFNKGVKGHGSAGFQRVLSLWISTMTDNGMVASTLTARGWAIID</sequence>
<dbReference type="Proteomes" id="UP001642483">
    <property type="component" value="Unassembled WGS sequence"/>
</dbReference>
<evidence type="ECO:0000313" key="2">
    <source>
        <dbReference type="Proteomes" id="UP001642483"/>
    </source>
</evidence>
<reference evidence="1 2" key="1">
    <citation type="submission" date="2024-02" db="EMBL/GenBank/DDBJ databases">
        <authorList>
            <person name="Daric V."/>
            <person name="Darras S."/>
        </authorList>
    </citation>
    <scope>NUCLEOTIDE SEQUENCE [LARGE SCALE GENOMIC DNA]</scope>
</reference>
<name>A0ABP0FBR3_CLALP</name>
<organism evidence="1 2">
    <name type="scientific">Clavelina lepadiformis</name>
    <name type="common">Light-bulb sea squirt</name>
    <name type="synonym">Ascidia lepadiformis</name>
    <dbReference type="NCBI Taxonomy" id="159417"/>
    <lineage>
        <taxon>Eukaryota</taxon>
        <taxon>Metazoa</taxon>
        <taxon>Chordata</taxon>
        <taxon>Tunicata</taxon>
        <taxon>Ascidiacea</taxon>
        <taxon>Aplousobranchia</taxon>
        <taxon>Clavelinidae</taxon>
        <taxon>Clavelina</taxon>
    </lineage>
</organism>
<accession>A0ABP0FBR3</accession>
<proteinExistence type="predicted"/>